<name>A0A6C0JXS8_9ZZZZ</name>
<protein>
    <submittedName>
        <fullName evidence="2">Uncharacterized protein</fullName>
    </submittedName>
</protein>
<proteinExistence type="predicted"/>
<accession>A0A6C0JXS8</accession>
<dbReference type="AlphaFoldDB" id="A0A6C0JXS8"/>
<evidence type="ECO:0000256" key="1">
    <source>
        <dbReference type="SAM" id="MobiDB-lite"/>
    </source>
</evidence>
<organism evidence="2">
    <name type="scientific">viral metagenome</name>
    <dbReference type="NCBI Taxonomy" id="1070528"/>
    <lineage>
        <taxon>unclassified sequences</taxon>
        <taxon>metagenomes</taxon>
        <taxon>organismal metagenomes</taxon>
    </lineage>
</organism>
<feature type="region of interest" description="Disordered" evidence="1">
    <location>
        <begin position="1"/>
        <end position="31"/>
    </location>
</feature>
<evidence type="ECO:0000313" key="2">
    <source>
        <dbReference type="EMBL" id="QHU10193.1"/>
    </source>
</evidence>
<reference evidence="2" key="1">
    <citation type="journal article" date="2020" name="Nature">
        <title>Giant virus diversity and host interactions through global metagenomics.</title>
        <authorList>
            <person name="Schulz F."/>
            <person name="Roux S."/>
            <person name="Paez-Espino D."/>
            <person name="Jungbluth S."/>
            <person name="Walsh D.A."/>
            <person name="Denef V.J."/>
            <person name="McMahon K.D."/>
            <person name="Konstantinidis K.T."/>
            <person name="Eloe-Fadrosh E.A."/>
            <person name="Kyrpides N.C."/>
            <person name="Woyke T."/>
        </authorList>
    </citation>
    <scope>NUCLEOTIDE SEQUENCE</scope>
    <source>
        <strain evidence="2">GVMAG-S-1101164-67</strain>
    </source>
</reference>
<feature type="compositionally biased region" description="Polar residues" evidence="1">
    <location>
        <begin position="1"/>
        <end position="10"/>
    </location>
</feature>
<dbReference type="EMBL" id="MN740751">
    <property type="protein sequence ID" value="QHU10193.1"/>
    <property type="molecule type" value="Genomic_DNA"/>
</dbReference>
<sequence length="62" mass="6993">MISMVFSKSSETPKNNVNKVTVNSSPKRVQQTPVNSETIYYMQNSMIGRLMNVKKCASCPKH</sequence>
<feature type="compositionally biased region" description="Low complexity" evidence="1">
    <location>
        <begin position="12"/>
        <end position="27"/>
    </location>
</feature>